<name>A0A653I988_9BACL</name>
<dbReference type="InterPro" id="IPR038765">
    <property type="entry name" value="Papain-like_cys_pep_sf"/>
</dbReference>
<dbReference type="EMBL" id="CABWKQ010000018">
    <property type="protein sequence ID" value="VWX35464.1"/>
    <property type="molecule type" value="Genomic_DNA"/>
</dbReference>
<dbReference type="PROSITE" id="PS51935">
    <property type="entry name" value="NLPC_P60"/>
    <property type="match status" value="1"/>
</dbReference>
<evidence type="ECO:0000256" key="1">
    <source>
        <dbReference type="ARBA" id="ARBA00007074"/>
    </source>
</evidence>
<dbReference type="Proteomes" id="UP000439752">
    <property type="component" value="Unassembled WGS sequence"/>
</dbReference>
<feature type="domain" description="NlpC/P60" evidence="7">
    <location>
        <begin position="108"/>
        <end position="228"/>
    </location>
</feature>
<keyword evidence="2" id="KW-0645">Protease</keyword>
<keyword evidence="9" id="KW-1185">Reference proteome</keyword>
<keyword evidence="4" id="KW-0788">Thiol protease</keyword>
<sequence>MKRFLASVATAALVVSGFASVGTGKVEAATITKVKIMDNGLRVRSGASTKSSIVGKVNAGQTFRYKGKSGSWTKIYYGGKTRYVYTKYTKTYKKKTSTSTAKKTTTSSSKRTKILSEAAKHKGTPYVWGGTTTRGFDCSGFTSYVYKKAAGKTLPRSSSSQYSSSKKVSVSSVQPGDLVFFSHGSGIQHVGIATSKTSMVNSETGGVKYSSFKSGYWGSRLVGAGSYL</sequence>
<dbReference type="RefSeq" id="WP_159173299.1">
    <property type="nucleotide sequence ID" value="NZ_LR732312.1"/>
</dbReference>
<dbReference type="Gene3D" id="2.30.30.40">
    <property type="entry name" value="SH3 Domains"/>
    <property type="match status" value="1"/>
</dbReference>
<reference evidence="8 9" key="1">
    <citation type="submission" date="2019-10" db="EMBL/GenBank/DDBJ databases">
        <authorList>
            <person name="Karimi E."/>
        </authorList>
    </citation>
    <scope>NUCLEOTIDE SEQUENCE [LARGE SCALE GENOMIC DNA]</scope>
    <source>
        <strain evidence="8">Exiguobacterium sp. 9Y</strain>
    </source>
</reference>
<dbReference type="Gene3D" id="3.90.1720.10">
    <property type="entry name" value="endopeptidase domain like (from Nostoc punctiforme)"/>
    <property type="match status" value="1"/>
</dbReference>
<dbReference type="InterPro" id="IPR051202">
    <property type="entry name" value="Peptidase_C40"/>
</dbReference>
<evidence type="ECO:0000259" key="6">
    <source>
        <dbReference type="PROSITE" id="PS51781"/>
    </source>
</evidence>
<dbReference type="SMART" id="SM00287">
    <property type="entry name" value="SH3b"/>
    <property type="match status" value="1"/>
</dbReference>
<evidence type="ECO:0000256" key="4">
    <source>
        <dbReference type="ARBA" id="ARBA00022807"/>
    </source>
</evidence>
<evidence type="ECO:0000313" key="9">
    <source>
        <dbReference type="Proteomes" id="UP000439752"/>
    </source>
</evidence>
<dbReference type="Pfam" id="PF08239">
    <property type="entry name" value="SH3_3"/>
    <property type="match status" value="1"/>
</dbReference>
<protein>
    <submittedName>
        <fullName evidence="8">Glycoside hydrolase</fullName>
    </submittedName>
</protein>
<feature type="domain" description="SH3b" evidence="6">
    <location>
        <begin position="29"/>
        <end position="93"/>
    </location>
</feature>
<accession>A0A653I988</accession>
<organism evidence="8 9">
    <name type="scientific">Exiguobacterium oxidotolerans</name>
    <dbReference type="NCBI Taxonomy" id="223958"/>
    <lineage>
        <taxon>Bacteria</taxon>
        <taxon>Bacillati</taxon>
        <taxon>Bacillota</taxon>
        <taxon>Bacilli</taxon>
        <taxon>Bacillales</taxon>
        <taxon>Bacillales Family XII. Incertae Sedis</taxon>
        <taxon>Exiguobacterium</taxon>
    </lineage>
</organism>
<proteinExistence type="inferred from homology"/>
<dbReference type="PANTHER" id="PTHR47053:SF1">
    <property type="entry name" value="MUREIN DD-ENDOPEPTIDASE MEPH-RELATED"/>
    <property type="match status" value="1"/>
</dbReference>
<gene>
    <name evidence="8" type="ORF">EXIGUO9Y_250045</name>
</gene>
<feature type="signal peptide" evidence="5">
    <location>
        <begin position="1"/>
        <end position="21"/>
    </location>
</feature>
<dbReference type="PROSITE" id="PS51781">
    <property type="entry name" value="SH3B"/>
    <property type="match status" value="1"/>
</dbReference>
<keyword evidence="5" id="KW-0732">Signal</keyword>
<keyword evidence="3 8" id="KW-0378">Hydrolase</keyword>
<dbReference type="InterPro" id="IPR000064">
    <property type="entry name" value="NLP_P60_dom"/>
</dbReference>
<dbReference type="GO" id="GO:0008234">
    <property type="term" value="F:cysteine-type peptidase activity"/>
    <property type="evidence" value="ECO:0007669"/>
    <property type="project" value="UniProtKB-KW"/>
</dbReference>
<dbReference type="InterPro" id="IPR003646">
    <property type="entry name" value="SH3-like_bac-type"/>
</dbReference>
<evidence type="ECO:0000313" key="8">
    <source>
        <dbReference type="EMBL" id="VWX35464.1"/>
    </source>
</evidence>
<evidence type="ECO:0000256" key="3">
    <source>
        <dbReference type="ARBA" id="ARBA00022801"/>
    </source>
</evidence>
<dbReference type="AlphaFoldDB" id="A0A653I988"/>
<comment type="similarity">
    <text evidence="1">Belongs to the peptidase C40 family.</text>
</comment>
<evidence type="ECO:0000256" key="5">
    <source>
        <dbReference type="SAM" id="SignalP"/>
    </source>
</evidence>
<dbReference type="SUPFAM" id="SSF54001">
    <property type="entry name" value="Cysteine proteinases"/>
    <property type="match status" value="1"/>
</dbReference>
<dbReference type="PANTHER" id="PTHR47053">
    <property type="entry name" value="MUREIN DD-ENDOPEPTIDASE MEPH-RELATED"/>
    <property type="match status" value="1"/>
</dbReference>
<evidence type="ECO:0000259" key="7">
    <source>
        <dbReference type="PROSITE" id="PS51935"/>
    </source>
</evidence>
<feature type="chain" id="PRO_5039335454" evidence="5">
    <location>
        <begin position="22"/>
        <end position="228"/>
    </location>
</feature>
<dbReference type="GO" id="GO:0006508">
    <property type="term" value="P:proteolysis"/>
    <property type="evidence" value="ECO:0007669"/>
    <property type="project" value="UniProtKB-KW"/>
</dbReference>
<evidence type="ECO:0000256" key="2">
    <source>
        <dbReference type="ARBA" id="ARBA00022670"/>
    </source>
</evidence>
<dbReference type="Pfam" id="PF00877">
    <property type="entry name" value="NLPC_P60"/>
    <property type="match status" value="1"/>
</dbReference>